<reference evidence="4 5" key="1">
    <citation type="submission" date="2018-10" db="EMBL/GenBank/DDBJ databases">
        <authorList>
            <person name="Criscuolo A."/>
        </authorList>
    </citation>
    <scope>NUCLEOTIDE SEQUENCE [LARGE SCALE GENOMIC DNA]</scope>
    <source>
        <strain evidence="4">DnA1</strain>
    </source>
</reference>
<dbReference type="OrthoDB" id="9148881at2"/>
<dbReference type="EMBL" id="UWPJ01000039">
    <property type="protein sequence ID" value="VCU72246.1"/>
    <property type="molecule type" value="Genomic_DNA"/>
</dbReference>
<dbReference type="Proteomes" id="UP000277294">
    <property type="component" value="Unassembled WGS sequence"/>
</dbReference>
<dbReference type="GO" id="GO:0004300">
    <property type="term" value="F:enoyl-CoA hydratase activity"/>
    <property type="evidence" value="ECO:0007669"/>
    <property type="project" value="UniProtKB-EC"/>
</dbReference>
<evidence type="ECO:0000256" key="1">
    <source>
        <dbReference type="ARBA" id="ARBA00005254"/>
    </source>
</evidence>
<keyword evidence="5" id="KW-1185">Reference proteome</keyword>
<evidence type="ECO:0000313" key="5">
    <source>
        <dbReference type="Proteomes" id="UP000277294"/>
    </source>
</evidence>
<dbReference type="InterPro" id="IPR029045">
    <property type="entry name" value="ClpP/crotonase-like_dom_sf"/>
</dbReference>
<proteinExistence type="inferred from homology"/>
<dbReference type="PANTHER" id="PTHR11941:SF54">
    <property type="entry name" value="ENOYL-COA HYDRATASE, MITOCHONDRIAL"/>
    <property type="match status" value="1"/>
</dbReference>
<feature type="region of interest" description="Disordered" evidence="3">
    <location>
        <begin position="262"/>
        <end position="284"/>
    </location>
</feature>
<dbReference type="Gene3D" id="3.90.226.10">
    <property type="entry name" value="2-enoyl-CoA Hydratase, Chain A, domain 1"/>
    <property type="match status" value="1"/>
</dbReference>
<evidence type="ECO:0000256" key="2">
    <source>
        <dbReference type="ARBA" id="ARBA00023239"/>
    </source>
</evidence>
<dbReference type="InterPro" id="IPR001753">
    <property type="entry name" value="Enoyl-CoA_hydra/iso"/>
</dbReference>
<sequence length="284" mass="29859">MSDIAEERTAEGQGRILVADEGSVRFVTLAHPGKLNALGAAMWRGLAGAIQEAAGQPGLRCVVIRGEGKDFAAGADIAEFPALRGTREAVRHYHESTIAPALRAIAECPLPTVAMIRGICVGGGLEIACSCDLRVAARSARLGAPIGRLGFPMAPAELSGLLAVAGRATTLELLLEGRLLDAAEAYAKGLLTRVVDEGELEQEVSRTVARIAAGAPLAATLNKSMVRRLAAAQPLTEEELAAFFDYSDTPDHHKGVAAFLEGRQPAFGRPGRRDETTSTTEDEQ</sequence>
<protein>
    <submittedName>
        <fullName evidence="4">Putative enoyl-CoA hydratase echA8</fullName>
        <ecNumber evidence="4">4.2.1.17</ecNumber>
    </submittedName>
</protein>
<comment type="similarity">
    <text evidence="1">Belongs to the enoyl-CoA hydratase/isomerase family.</text>
</comment>
<name>A0A3P4B9P2_9BURK</name>
<dbReference type="AlphaFoldDB" id="A0A3P4B9P2"/>
<dbReference type="SUPFAM" id="SSF52096">
    <property type="entry name" value="ClpP/crotonase"/>
    <property type="match status" value="1"/>
</dbReference>
<gene>
    <name evidence="4" type="primary">echA8_4</name>
    <name evidence="4" type="ORF">PIGHUM_04345</name>
</gene>
<dbReference type="RefSeq" id="WP_124081829.1">
    <property type="nucleotide sequence ID" value="NZ_UWPJ01000039.1"/>
</dbReference>
<evidence type="ECO:0000313" key="4">
    <source>
        <dbReference type="EMBL" id="VCU72246.1"/>
    </source>
</evidence>
<dbReference type="CDD" id="cd06558">
    <property type="entry name" value="crotonase-like"/>
    <property type="match status" value="1"/>
</dbReference>
<dbReference type="InterPro" id="IPR014748">
    <property type="entry name" value="Enoyl-CoA_hydra_C"/>
</dbReference>
<keyword evidence="2 4" id="KW-0456">Lyase</keyword>
<organism evidence="4 5">
    <name type="scientific">Pigmentiphaga humi</name>
    <dbReference type="NCBI Taxonomy" id="2478468"/>
    <lineage>
        <taxon>Bacteria</taxon>
        <taxon>Pseudomonadati</taxon>
        <taxon>Pseudomonadota</taxon>
        <taxon>Betaproteobacteria</taxon>
        <taxon>Burkholderiales</taxon>
        <taxon>Alcaligenaceae</taxon>
        <taxon>Pigmentiphaga</taxon>
    </lineage>
</organism>
<accession>A0A3P4B9P2</accession>
<dbReference type="Pfam" id="PF00378">
    <property type="entry name" value="ECH_1"/>
    <property type="match status" value="1"/>
</dbReference>
<dbReference type="GO" id="GO:0006635">
    <property type="term" value="P:fatty acid beta-oxidation"/>
    <property type="evidence" value="ECO:0007669"/>
    <property type="project" value="TreeGrafter"/>
</dbReference>
<dbReference type="PANTHER" id="PTHR11941">
    <property type="entry name" value="ENOYL-COA HYDRATASE-RELATED"/>
    <property type="match status" value="1"/>
</dbReference>
<dbReference type="EC" id="4.2.1.17" evidence="4"/>
<evidence type="ECO:0000256" key="3">
    <source>
        <dbReference type="SAM" id="MobiDB-lite"/>
    </source>
</evidence>
<dbReference type="Gene3D" id="1.10.12.10">
    <property type="entry name" value="Lyase 2-enoyl-coa Hydratase, Chain A, domain 2"/>
    <property type="match status" value="1"/>
</dbReference>